<evidence type="ECO:0000313" key="5">
    <source>
        <dbReference type="Proteomes" id="UP000070700"/>
    </source>
</evidence>
<sequence length="309" mass="32967">MEAPTKASVEPSSAEGGNKSQGTADSTVAIVTGAVGGMVRAIAEAFAREGHSLILCDLAPGDDVQAAIKSTSASSTLSITTVTGDIATPDFPDKVLQAVGERRISVLAHAAGVSPSFKNGKRIFDINFTATKRQVESLRPRMLEPGGVIILTASLSGTFIANTVIDFGVTRHIKGHWPSTVWIMSRWSYTSYAISKRCVQLYAQSMATVLGSVRVRIVSVLPRVIDTAMMTDYAQEPALVTFIESSGLKRMGRPDEIASVVSFLASPGANYVTGIDILVDGGLTAQRWKAITTTIRELIKNRPGKRKKN</sequence>
<feature type="region of interest" description="Disordered" evidence="3">
    <location>
        <begin position="1"/>
        <end position="23"/>
    </location>
</feature>
<evidence type="ECO:0000313" key="4">
    <source>
        <dbReference type="EMBL" id="KUJ21504.1"/>
    </source>
</evidence>
<dbReference type="CDD" id="cd05233">
    <property type="entry name" value="SDR_c"/>
    <property type="match status" value="1"/>
</dbReference>
<dbReference type="Pfam" id="PF13561">
    <property type="entry name" value="adh_short_C2"/>
    <property type="match status" value="1"/>
</dbReference>
<comment type="similarity">
    <text evidence="1">Belongs to the short-chain dehydrogenases/reductases (SDR) family.</text>
</comment>
<keyword evidence="5" id="KW-1185">Reference proteome</keyword>
<gene>
    <name evidence="4" type="ORF">LY89DRAFT_770917</name>
</gene>
<dbReference type="PRINTS" id="PR00081">
    <property type="entry name" value="GDHRDH"/>
</dbReference>
<dbReference type="PANTHER" id="PTHR43008:SF4">
    <property type="entry name" value="CHAIN DEHYDROGENASE, PUTATIVE (AFU_ORTHOLOGUE AFUA_4G08710)-RELATED"/>
    <property type="match status" value="1"/>
</dbReference>
<dbReference type="GeneID" id="28831599"/>
<dbReference type="GO" id="GO:0050664">
    <property type="term" value="F:oxidoreductase activity, acting on NAD(P)H, oxygen as acceptor"/>
    <property type="evidence" value="ECO:0007669"/>
    <property type="project" value="TreeGrafter"/>
</dbReference>
<dbReference type="InParanoid" id="A0A194XN41"/>
<reference evidence="4 5" key="1">
    <citation type="submission" date="2015-10" db="EMBL/GenBank/DDBJ databases">
        <title>Full genome of DAOMC 229536 Phialocephala scopiformis, a fungal endophyte of spruce producing the potent anti-insectan compound rugulosin.</title>
        <authorList>
            <consortium name="DOE Joint Genome Institute"/>
            <person name="Walker A.K."/>
            <person name="Frasz S.L."/>
            <person name="Seifert K.A."/>
            <person name="Miller J.D."/>
            <person name="Mondo S.J."/>
            <person name="Labutti K."/>
            <person name="Lipzen A."/>
            <person name="Dockter R."/>
            <person name="Kennedy M."/>
            <person name="Grigoriev I.V."/>
            <person name="Spatafora J.W."/>
        </authorList>
    </citation>
    <scope>NUCLEOTIDE SEQUENCE [LARGE SCALE GENOMIC DNA]</scope>
    <source>
        <strain evidence="4 5">CBS 120377</strain>
    </source>
</reference>
<dbReference type="Proteomes" id="UP000070700">
    <property type="component" value="Unassembled WGS sequence"/>
</dbReference>
<evidence type="ECO:0000256" key="1">
    <source>
        <dbReference type="ARBA" id="ARBA00006484"/>
    </source>
</evidence>
<dbReference type="OrthoDB" id="5840532at2759"/>
<accession>A0A194XN41</accession>
<dbReference type="EMBL" id="KQ947408">
    <property type="protein sequence ID" value="KUJ21504.1"/>
    <property type="molecule type" value="Genomic_DNA"/>
</dbReference>
<keyword evidence="2" id="KW-0560">Oxidoreductase</keyword>
<dbReference type="KEGG" id="psco:LY89DRAFT_770917"/>
<dbReference type="InterPro" id="IPR036291">
    <property type="entry name" value="NAD(P)-bd_dom_sf"/>
</dbReference>
<name>A0A194XN41_MOLSC</name>
<protein>
    <submittedName>
        <fullName evidence="4">NAD(P)-binding protein</fullName>
    </submittedName>
</protein>
<dbReference type="Gene3D" id="3.40.50.720">
    <property type="entry name" value="NAD(P)-binding Rossmann-like Domain"/>
    <property type="match status" value="1"/>
</dbReference>
<organism evidence="4 5">
    <name type="scientific">Mollisia scopiformis</name>
    <name type="common">Conifer needle endophyte fungus</name>
    <name type="synonym">Phialocephala scopiformis</name>
    <dbReference type="NCBI Taxonomy" id="149040"/>
    <lineage>
        <taxon>Eukaryota</taxon>
        <taxon>Fungi</taxon>
        <taxon>Dikarya</taxon>
        <taxon>Ascomycota</taxon>
        <taxon>Pezizomycotina</taxon>
        <taxon>Leotiomycetes</taxon>
        <taxon>Helotiales</taxon>
        <taxon>Mollisiaceae</taxon>
        <taxon>Mollisia</taxon>
    </lineage>
</organism>
<dbReference type="STRING" id="149040.A0A194XN41"/>
<proteinExistence type="inferred from homology"/>
<dbReference type="PANTHER" id="PTHR43008">
    <property type="entry name" value="BENZIL REDUCTASE"/>
    <property type="match status" value="1"/>
</dbReference>
<dbReference type="Pfam" id="PF00106">
    <property type="entry name" value="adh_short"/>
    <property type="match status" value="1"/>
</dbReference>
<dbReference type="AlphaFoldDB" id="A0A194XN41"/>
<evidence type="ECO:0000256" key="2">
    <source>
        <dbReference type="ARBA" id="ARBA00023002"/>
    </source>
</evidence>
<dbReference type="SUPFAM" id="SSF51735">
    <property type="entry name" value="NAD(P)-binding Rossmann-fold domains"/>
    <property type="match status" value="1"/>
</dbReference>
<dbReference type="InterPro" id="IPR002347">
    <property type="entry name" value="SDR_fam"/>
</dbReference>
<dbReference type="GO" id="GO:0016616">
    <property type="term" value="F:oxidoreductase activity, acting on the CH-OH group of donors, NAD or NADP as acceptor"/>
    <property type="evidence" value="ECO:0007669"/>
    <property type="project" value="UniProtKB-ARBA"/>
</dbReference>
<evidence type="ECO:0000256" key="3">
    <source>
        <dbReference type="SAM" id="MobiDB-lite"/>
    </source>
</evidence>
<dbReference type="RefSeq" id="XP_018075859.1">
    <property type="nucleotide sequence ID" value="XM_018221873.1"/>
</dbReference>